<dbReference type="Gene3D" id="2.170.130.10">
    <property type="entry name" value="TonB-dependent receptor, plug domain"/>
    <property type="match status" value="1"/>
</dbReference>
<dbReference type="PANTHER" id="PTHR30069:SF46">
    <property type="entry name" value="OAR PROTEIN"/>
    <property type="match status" value="1"/>
</dbReference>
<dbReference type="InterPro" id="IPR039426">
    <property type="entry name" value="TonB-dep_rcpt-like"/>
</dbReference>
<dbReference type="Pfam" id="PF13620">
    <property type="entry name" value="CarboxypepD_reg"/>
    <property type="match status" value="1"/>
</dbReference>
<evidence type="ECO:0000256" key="1">
    <source>
        <dbReference type="ARBA" id="ARBA00004571"/>
    </source>
</evidence>
<dbReference type="InterPro" id="IPR008969">
    <property type="entry name" value="CarboxyPept-like_regulatory"/>
</dbReference>
<dbReference type="Proteomes" id="UP000027284">
    <property type="component" value="Unassembled WGS sequence"/>
</dbReference>
<reference evidence="9 10" key="1">
    <citation type="submission" date="2014-04" db="EMBL/GenBank/DDBJ databases">
        <title>The Genome Sequence of Thermoanaerobaculum aquaticum MP-01, The First Cultivated Group 23 Acidobacterium.</title>
        <authorList>
            <person name="Stamps B.W."/>
            <person name="Losey N.A."/>
            <person name="Lawson P.A."/>
            <person name="Stevenson B.S."/>
        </authorList>
    </citation>
    <scope>NUCLEOTIDE SEQUENCE [LARGE SCALE GENOMIC DNA]</scope>
    <source>
        <strain evidence="9 10">MP-01</strain>
    </source>
</reference>
<proteinExistence type="predicted"/>
<accession>A0A062XNL7</accession>
<keyword evidence="2" id="KW-0813">Transport</keyword>
<evidence type="ECO:0000256" key="7">
    <source>
        <dbReference type="SAM" id="SignalP"/>
    </source>
</evidence>
<dbReference type="PANTHER" id="PTHR30069">
    <property type="entry name" value="TONB-DEPENDENT OUTER MEMBRANE RECEPTOR"/>
    <property type="match status" value="1"/>
</dbReference>
<keyword evidence="5" id="KW-0472">Membrane</keyword>
<organism evidence="9 10">
    <name type="scientific">Thermoanaerobaculum aquaticum</name>
    <dbReference type="NCBI Taxonomy" id="1312852"/>
    <lineage>
        <taxon>Bacteria</taxon>
        <taxon>Pseudomonadati</taxon>
        <taxon>Acidobacteriota</taxon>
        <taxon>Thermoanaerobaculia</taxon>
        <taxon>Thermoanaerobaculales</taxon>
        <taxon>Thermoanaerobaculaceae</taxon>
        <taxon>Thermoanaerobaculum</taxon>
    </lineage>
</organism>
<dbReference type="GO" id="GO:0044718">
    <property type="term" value="P:siderophore transmembrane transport"/>
    <property type="evidence" value="ECO:0007669"/>
    <property type="project" value="TreeGrafter"/>
</dbReference>
<feature type="domain" description="TonB-dependent transporter Oar-like beta-barrel" evidence="8">
    <location>
        <begin position="329"/>
        <end position="871"/>
    </location>
</feature>
<comment type="caution">
    <text evidence="9">The sequence shown here is derived from an EMBL/GenBank/DDBJ whole genome shotgun (WGS) entry which is preliminary data.</text>
</comment>
<dbReference type="GO" id="GO:0015344">
    <property type="term" value="F:siderophore uptake transmembrane transporter activity"/>
    <property type="evidence" value="ECO:0007669"/>
    <property type="project" value="TreeGrafter"/>
</dbReference>
<evidence type="ECO:0000256" key="4">
    <source>
        <dbReference type="ARBA" id="ARBA00022692"/>
    </source>
</evidence>
<comment type="subcellular location">
    <subcellularLocation>
        <location evidence="1">Cell outer membrane</location>
        <topology evidence="1">Multi-pass membrane protein</topology>
    </subcellularLocation>
</comment>
<sequence>MALALLLFSAAAAWAQTDVTMARITGTVKDEQGQPLPGALVEAKNQETGLMARAVADTNGFYRLLNLPPGVYTLTASLSGFATLEKSDVRLVLGSAPTVDFTLPAATTAETVTVTAETPLVEVTNTTVGATILNEQIKSLPLNGRDFTSLVYLTPETRRESQRGYISISGQRGINTNVTVDGVDYNNAFFGGQYGTAEGRAPLAISQESIKEFAVITNGASAEFGRSGGGFVNVITKSGTNDYHGSAFYYWQPQDLASDPPVGEKLDQEKKQFGGSFGGAFMKDKLFFFTSYDQQDQSLTIPIDPRVLDADIFAKYPVLASPPQYVQTRDGRVLFTRFDFFASPQHRFMARMNYGDYEGINGTSTSPTRTESYNGIEGMFSRSYVASYSGTWSDNLLNDFNFQYVLEDTPRRDKGLGLPDIQVRGIGNYGEVSFLPITSTADRTTIFDTVTYMWQDHVFKGGFEYNDTSIDQIFKGNWRGVFIFNNKADFLAGKWSEYRQFGGLQGLTADEAGRSNFGQKEYAAFLQDQWFISPQLTLTLGLRWERLDNPDFPILNLREQNPDGTYKLNGKIPDEDNQWSPRIGVSWAPAPKTAVRFSAGRFWSRTPALLWAQTNTSNGLKGTQYLIFAQRDNRGNVIGPPTDPLAPGWGSAWDPHGVERVDFSSIPIPRGVGVFTVDPNFRNPYTDRVTLEFERELFANTAASLSITYAESKHLERLTDANLRYDGTTSANGLPHYDRNRPNPAYGRVTVYTSDARSKYWGISLLLQRRFVERFFGMLSVTWSEDKDNDSNERNFAGLFAEDKNNLDLNWGWADRDQRWKIAANGTWNTPWWGISLSGLFRFATGQPYTAFAGADLNGDQDSGTDRPTVGGKHFPRNSFRQPDTWSLDLRLQKTFDIKGFKLAAIAECFNCTDREEYTVTNTIWGTGETPRSTFGAKSYTGTPRTIQLAIRLDF</sequence>
<dbReference type="STRING" id="1312852.EG19_01040"/>
<feature type="signal peptide" evidence="7">
    <location>
        <begin position="1"/>
        <end position="15"/>
    </location>
</feature>
<dbReference type="Pfam" id="PF25183">
    <property type="entry name" value="OMP_b-brl_4"/>
    <property type="match status" value="2"/>
</dbReference>
<evidence type="ECO:0000259" key="8">
    <source>
        <dbReference type="Pfam" id="PF25183"/>
    </source>
</evidence>
<keyword evidence="10" id="KW-1185">Reference proteome</keyword>
<dbReference type="GO" id="GO:0009279">
    <property type="term" value="C:cell outer membrane"/>
    <property type="evidence" value="ECO:0007669"/>
    <property type="project" value="UniProtKB-SubCell"/>
</dbReference>
<evidence type="ECO:0000256" key="3">
    <source>
        <dbReference type="ARBA" id="ARBA00022452"/>
    </source>
</evidence>
<evidence type="ECO:0000313" key="10">
    <source>
        <dbReference type="Proteomes" id="UP000027284"/>
    </source>
</evidence>
<keyword evidence="6" id="KW-0998">Cell outer membrane</keyword>
<feature type="domain" description="TonB-dependent transporter Oar-like beta-barrel" evidence="8">
    <location>
        <begin position="235"/>
        <end position="298"/>
    </location>
</feature>
<dbReference type="InterPro" id="IPR037066">
    <property type="entry name" value="Plug_dom_sf"/>
</dbReference>
<evidence type="ECO:0000256" key="2">
    <source>
        <dbReference type="ARBA" id="ARBA00022448"/>
    </source>
</evidence>
<evidence type="ECO:0000313" key="9">
    <source>
        <dbReference type="EMBL" id="KDA54182.1"/>
    </source>
</evidence>
<dbReference type="InterPro" id="IPR057601">
    <property type="entry name" value="Oar-like_b-barrel"/>
</dbReference>
<keyword evidence="4" id="KW-0812">Transmembrane</keyword>
<protein>
    <recommendedName>
        <fullName evidence="8">TonB-dependent transporter Oar-like beta-barrel domain-containing protein</fullName>
    </recommendedName>
</protein>
<dbReference type="SUPFAM" id="SSF49464">
    <property type="entry name" value="Carboxypeptidase regulatory domain-like"/>
    <property type="match status" value="1"/>
</dbReference>
<evidence type="ECO:0000256" key="6">
    <source>
        <dbReference type="ARBA" id="ARBA00023237"/>
    </source>
</evidence>
<dbReference type="SUPFAM" id="SSF56935">
    <property type="entry name" value="Porins"/>
    <property type="match status" value="1"/>
</dbReference>
<evidence type="ECO:0000256" key="5">
    <source>
        <dbReference type="ARBA" id="ARBA00023136"/>
    </source>
</evidence>
<gene>
    <name evidence="9" type="ORF">EG19_01040</name>
</gene>
<keyword evidence="3" id="KW-1134">Transmembrane beta strand</keyword>
<feature type="chain" id="PRO_5012497694" description="TonB-dependent transporter Oar-like beta-barrel domain-containing protein" evidence="7">
    <location>
        <begin position="16"/>
        <end position="955"/>
    </location>
</feature>
<dbReference type="EMBL" id="JMFG01000011">
    <property type="protein sequence ID" value="KDA54182.1"/>
    <property type="molecule type" value="Genomic_DNA"/>
</dbReference>
<keyword evidence="7" id="KW-0732">Signal</keyword>
<dbReference type="Gene3D" id="2.40.170.20">
    <property type="entry name" value="TonB-dependent receptor, beta-barrel domain"/>
    <property type="match status" value="1"/>
</dbReference>
<dbReference type="InterPro" id="IPR036942">
    <property type="entry name" value="Beta-barrel_TonB_sf"/>
</dbReference>
<name>A0A062XNL7_9BACT</name>
<dbReference type="Gene3D" id="2.60.40.1120">
    <property type="entry name" value="Carboxypeptidase-like, regulatory domain"/>
    <property type="match status" value="1"/>
</dbReference>
<dbReference type="AlphaFoldDB" id="A0A062XNL7"/>